<dbReference type="OMA" id="CHIPYPC"/>
<keyword evidence="6" id="KW-0539">Nucleus</keyword>
<evidence type="ECO:0000256" key="5">
    <source>
        <dbReference type="ARBA" id="ARBA00023125"/>
    </source>
</evidence>
<evidence type="ECO:0000259" key="8">
    <source>
        <dbReference type="PROSITE" id="PS50808"/>
    </source>
</evidence>
<dbReference type="InterPro" id="IPR012337">
    <property type="entry name" value="RNaseH-like_sf"/>
</dbReference>
<dbReference type="Pfam" id="PF05699">
    <property type="entry name" value="Dimer_Tnp_hAT"/>
    <property type="match status" value="1"/>
</dbReference>
<dbReference type="SUPFAM" id="SSF53098">
    <property type="entry name" value="Ribonuclease H-like"/>
    <property type="match status" value="1"/>
</dbReference>
<organism evidence="9 10">
    <name type="scientific">Scyliorhinus torazame</name>
    <name type="common">Cloudy catshark</name>
    <name type="synonym">Catulus torazame</name>
    <dbReference type="NCBI Taxonomy" id="75743"/>
    <lineage>
        <taxon>Eukaryota</taxon>
        <taxon>Metazoa</taxon>
        <taxon>Chordata</taxon>
        <taxon>Craniata</taxon>
        <taxon>Vertebrata</taxon>
        <taxon>Chondrichthyes</taxon>
        <taxon>Elasmobranchii</taxon>
        <taxon>Galeomorphii</taxon>
        <taxon>Galeoidea</taxon>
        <taxon>Carcharhiniformes</taxon>
        <taxon>Scyliorhinidae</taxon>
        <taxon>Scyliorhinus</taxon>
    </lineage>
</organism>
<keyword evidence="2" id="KW-0479">Metal-binding</keyword>
<proteinExistence type="predicted"/>
<comment type="subcellular location">
    <subcellularLocation>
        <location evidence="1">Nucleus</location>
    </subcellularLocation>
</comment>
<keyword evidence="5" id="KW-0238">DNA-binding</keyword>
<dbReference type="SMART" id="SM00614">
    <property type="entry name" value="ZnF_BED"/>
    <property type="match status" value="1"/>
</dbReference>
<dbReference type="AlphaFoldDB" id="A0A401PGE8"/>
<dbReference type="SUPFAM" id="SSF57667">
    <property type="entry name" value="beta-beta-alpha zinc fingers"/>
    <property type="match status" value="1"/>
</dbReference>
<dbReference type="SUPFAM" id="SSF140996">
    <property type="entry name" value="Hermes dimerisation domain"/>
    <property type="match status" value="1"/>
</dbReference>
<dbReference type="InterPro" id="IPR008906">
    <property type="entry name" value="HATC_C_dom"/>
</dbReference>
<dbReference type="Pfam" id="PF02892">
    <property type="entry name" value="zf-BED"/>
    <property type="match status" value="1"/>
</dbReference>
<dbReference type="PANTHER" id="PTHR46169">
    <property type="entry name" value="DNA REPLICATION-RELATED ELEMENT FACTOR, ISOFORM A"/>
    <property type="match status" value="1"/>
</dbReference>
<keyword evidence="4" id="KW-0862">Zinc</keyword>
<evidence type="ECO:0000256" key="3">
    <source>
        <dbReference type="ARBA" id="ARBA00022771"/>
    </source>
</evidence>
<dbReference type="PANTHER" id="PTHR46169:SF2">
    <property type="entry name" value="E3 SUMO-PROTEIN LIGASE ZBED1"/>
    <property type="match status" value="1"/>
</dbReference>
<evidence type="ECO:0000256" key="1">
    <source>
        <dbReference type="ARBA" id="ARBA00004123"/>
    </source>
</evidence>
<evidence type="ECO:0000313" key="9">
    <source>
        <dbReference type="EMBL" id="GCB72179.1"/>
    </source>
</evidence>
<dbReference type="InterPro" id="IPR036236">
    <property type="entry name" value="Znf_C2H2_sf"/>
</dbReference>
<dbReference type="OrthoDB" id="1607513at2759"/>
<accession>A0A401PGE8</accession>
<evidence type="ECO:0000256" key="7">
    <source>
        <dbReference type="PROSITE-ProRule" id="PRU00027"/>
    </source>
</evidence>
<dbReference type="STRING" id="75743.A0A401PGE8"/>
<dbReference type="InterPro" id="IPR003656">
    <property type="entry name" value="Znf_BED"/>
</dbReference>
<keyword evidence="10" id="KW-1185">Reference proteome</keyword>
<evidence type="ECO:0000256" key="6">
    <source>
        <dbReference type="ARBA" id="ARBA00023242"/>
    </source>
</evidence>
<sequence>MEHKTPEGSTSDLKLVCHPRAKSKVWKYFGFDTDAEGCILQWKKIYCRVCRAQIAYSGNTSNLAYHLEKNHPSEFHQVVKSNAEQAREPFTSNFLKSESEATYLSNQDAIFKTCYSQDSKRHQELTSMVTNFICEGLYPVAVVEEQTFKKLLKMADPRYELPNRKYFSTKAIPEMYHITRTAVEKDLAAAAWCGVTAELWTAQGRNRCYMSLTAHFLGGKGGGANTLKFASKCLATFEVADEYTTENLAHALVESFREWGISKNVLGATTSSGNENVVNACSLLNLPVHMPCFGHTINLGINRALQLPKLCTLLLKCNKLVEYFKVTPRAAYMLREKQKQQYLLQHQLVSDCSTWGTTQFMLQRLREQQTAIAAVLFEDSMNYHLMPEASEWSTIDGLVELLQPFQQATEMMGRSKYPIISLVKPLLHVLLNSTLKVDDSDSHMLSAVKETIAKELSEMYRFSPELELFLHSATFLDPRYKKVPFLSAAQQKQVENKILEEATALLEKGNEGFARAEGGFALEEPPLKKRAVSVQPYSTGSINFMLAEIFGQAGSSDEGQDGWHAQVVEELNNFKSQKVLELGEDPLIWWSDRVALFPTLSKLLQKYWCIPATSIPSQRLFSAAGNLVNAKRNQLAPAEVDRLLFLYENTRVEREVAVDDEYE</sequence>
<evidence type="ECO:0000256" key="2">
    <source>
        <dbReference type="ARBA" id="ARBA00022723"/>
    </source>
</evidence>
<keyword evidence="3 7" id="KW-0863">Zinc-finger</keyword>
<dbReference type="GO" id="GO:0003677">
    <property type="term" value="F:DNA binding"/>
    <property type="evidence" value="ECO:0007669"/>
    <property type="project" value="UniProtKB-KW"/>
</dbReference>
<evidence type="ECO:0000313" key="10">
    <source>
        <dbReference type="Proteomes" id="UP000288216"/>
    </source>
</evidence>
<dbReference type="GO" id="GO:0008270">
    <property type="term" value="F:zinc ion binding"/>
    <property type="evidence" value="ECO:0007669"/>
    <property type="project" value="UniProtKB-KW"/>
</dbReference>
<dbReference type="Proteomes" id="UP000288216">
    <property type="component" value="Unassembled WGS sequence"/>
</dbReference>
<dbReference type="EMBL" id="BFAA01002046">
    <property type="protein sequence ID" value="GCB72179.1"/>
    <property type="molecule type" value="Genomic_DNA"/>
</dbReference>
<name>A0A401PGE8_SCYTO</name>
<dbReference type="InterPro" id="IPR052717">
    <property type="entry name" value="Vacuolar_transposase_reg"/>
</dbReference>
<reference evidence="9 10" key="1">
    <citation type="journal article" date="2018" name="Nat. Ecol. Evol.">
        <title>Shark genomes provide insights into elasmobranch evolution and the origin of vertebrates.</title>
        <authorList>
            <person name="Hara Y"/>
            <person name="Yamaguchi K"/>
            <person name="Onimaru K"/>
            <person name="Kadota M"/>
            <person name="Koyanagi M"/>
            <person name="Keeley SD"/>
            <person name="Tatsumi K"/>
            <person name="Tanaka K"/>
            <person name="Motone F"/>
            <person name="Kageyama Y"/>
            <person name="Nozu R"/>
            <person name="Adachi N"/>
            <person name="Nishimura O"/>
            <person name="Nakagawa R"/>
            <person name="Tanegashima C"/>
            <person name="Kiyatake I"/>
            <person name="Matsumoto R"/>
            <person name="Murakumo K"/>
            <person name="Nishida K"/>
            <person name="Terakita A"/>
            <person name="Kuratani S"/>
            <person name="Sato K"/>
            <person name="Hyodo S Kuraku.S."/>
        </authorList>
    </citation>
    <scope>NUCLEOTIDE SEQUENCE [LARGE SCALE GENOMIC DNA]</scope>
</reference>
<dbReference type="GO" id="GO:0005634">
    <property type="term" value="C:nucleus"/>
    <property type="evidence" value="ECO:0007669"/>
    <property type="project" value="UniProtKB-SubCell"/>
</dbReference>
<gene>
    <name evidence="9" type="ORF">scyTo_0006192</name>
</gene>
<feature type="domain" description="BED-type" evidence="8">
    <location>
        <begin position="20"/>
        <end position="78"/>
    </location>
</feature>
<dbReference type="PROSITE" id="PS50808">
    <property type="entry name" value="ZF_BED"/>
    <property type="match status" value="1"/>
</dbReference>
<dbReference type="GO" id="GO:0006357">
    <property type="term" value="P:regulation of transcription by RNA polymerase II"/>
    <property type="evidence" value="ECO:0007669"/>
    <property type="project" value="TreeGrafter"/>
</dbReference>
<comment type="caution">
    <text evidence="9">The sequence shown here is derived from an EMBL/GenBank/DDBJ whole genome shotgun (WGS) entry which is preliminary data.</text>
</comment>
<protein>
    <recommendedName>
        <fullName evidence="8">BED-type domain-containing protein</fullName>
    </recommendedName>
</protein>
<evidence type="ECO:0000256" key="4">
    <source>
        <dbReference type="ARBA" id="ARBA00022833"/>
    </source>
</evidence>
<dbReference type="GO" id="GO:0046983">
    <property type="term" value="F:protein dimerization activity"/>
    <property type="evidence" value="ECO:0007669"/>
    <property type="project" value="InterPro"/>
</dbReference>